<feature type="compositionally biased region" description="Low complexity" evidence="4">
    <location>
        <begin position="15"/>
        <end position="25"/>
    </location>
</feature>
<feature type="compositionally biased region" description="Polar residues" evidence="4">
    <location>
        <begin position="33"/>
        <end position="42"/>
    </location>
</feature>
<reference evidence="6 7" key="1">
    <citation type="submission" date="2019-02" db="EMBL/GenBank/DDBJ databases">
        <title>Genome sequencing of the rare red list fungi Bondarzewia mesenterica.</title>
        <authorList>
            <person name="Buettner E."/>
            <person name="Kellner H."/>
        </authorList>
    </citation>
    <scope>NUCLEOTIDE SEQUENCE [LARGE SCALE GENOMIC DNA]</scope>
    <source>
        <strain evidence="6 7">DSM 108281</strain>
    </source>
</reference>
<feature type="binding site" evidence="3">
    <location>
        <position position="489"/>
    </location>
    <ligand>
        <name>ATP</name>
        <dbReference type="ChEBI" id="CHEBI:30616"/>
    </ligand>
</feature>
<dbReference type="GO" id="GO:0005737">
    <property type="term" value="C:cytoplasm"/>
    <property type="evidence" value="ECO:0007669"/>
    <property type="project" value="TreeGrafter"/>
</dbReference>
<keyword evidence="1 3" id="KW-0547">Nucleotide-binding</keyword>
<dbReference type="SMART" id="SM00220">
    <property type="entry name" value="S_TKc"/>
    <property type="match status" value="1"/>
</dbReference>
<dbReference type="PROSITE" id="PS00107">
    <property type="entry name" value="PROTEIN_KINASE_ATP"/>
    <property type="match status" value="1"/>
</dbReference>
<evidence type="ECO:0000256" key="3">
    <source>
        <dbReference type="PROSITE-ProRule" id="PRU10141"/>
    </source>
</evidence>
<dbReference type="PANTHER" id="PTHR24346">
    <property type="entry name" value="MAP/MICROTUBULE AFFINITY-REGULATING KINASE"/>
    <property type="match status" value="1"/>
</dbReference>
<organism evidence="6 7">
    <name type="scientific">Bondarzewia mesenterica</name>
    <dbReference type="NCBI Taxonomy" id="1095465"/>
    <lineage>
        <taxon>Eukaryota</taxon>
        <taxon>Fungi</taxon>
        <taxon>Dikarya</taxon>
        <taxon>Basidiomycota</taxon>
        <taxon>Agaricomycotina</taxon>
        <taxon>Agaricomycetes</taxon>
        <taxon>Russulales</taxon>
        <taxon>Bondarzewiaceae</taxon>
        <taxon>Bondarzewia</taxon>
    </lineage>
</organism>
<dbReference type="SUPFAM" id="SSF56112">
    <property type="entry name" value="Protein kinase-like (PK-like)"/>
    <property type="match status" value="1"/>
</dbReference>
<feature type="compositionally biased region" description="Low complexity" evidence="4">
    <location>
        <begin position="245"/>
        <end position="263"/>
    </location>
</feature>
<dbReference type="EMBL" id="SGPL01000030">
    <property type="protein sequence ID" value="THH20053.1"/>
    <property type="molecule type" value="Genomic_DNA"/>
</dbReference>
<dbReference type="GO" id="GO:0005524">
    <property type="term" value="F:ATP binding"/>
    <property type="evidence" value="ECO:0007669"/>
    <property type="project" value="UniProtKB-UniRule"/>
</dbReference>
<dbReference type="GO" id="GO:0035556">
    <property type="term" value="P:intracellular signal transduction"/>
    <property type="evidence" value="ECO:0007669"/>
    <property type="project" value="TreeGrafter"/>
</dbReference>
<feature type="compositionally biased region" description="Polar residues" evidence="4">
    <location>
        <begin position="339"/>
        <end position="360"/>
    </location>
</feature>
<dbReference type="InterPro" id="IPR000719">
    <property type="entry name" value="Prot_kinase_dom"/>
</dbReference>
<dbReference type="PANTHER" id="PTHR24346:SF30">
    <property type="entry name" value="MATERNAL EMBRYONIC LEUCINE ZIPPER KINASE"/>
    <property type="match status" value="1"/>
</dbReference>
<dbReference type="InterPro" id="IPR011009">
    <property type="entry name" value="Kinase-like_dom_sf"/>
</dbReference>
<gene>
    <name evidence="6" type="ORF">EW146_g1241</name>
</gene>
<protein>
    <recommendedName>
        <fullName evidence="5">Protein kinase domain-containing protein</fullName>
    </recommendedName>
</protein>
<evidence type="ECO:0000256" key="2">
    <source>
        <dbReference type="ARBA" id="ARBA00022840"/>
    </source>
</evidence>
<feature type="compositionally biased region" description="Basic and acidic residues" evidence="4">
    <location>
        <begin position="749"/>
        <end position="764"/>
    </location>
</feature>
<keyword evidence="2 3" id="KW-0067">ATP-binding</keyword>
<dbReference type="InterPro" id="IPR008271">
    <property type="entry name" value="Ser/Thr_kinase_AS"/>
</dbReference>
<feature type="compositionally biased region" description="Pro residues" evidence="4">
    <location>
        <begin position="1"/>
        <end position="14"/>
    </location>
</feature>
<feature type="region of interest" description="Disordered" evidence="4">
    <location>
        <begin position="672"/>
        <end position="694"/>
    </location>
</feature>
<feature type="compositionally biased region" description="Polar residues" evidence="4">
    <location>
        <begin position="210"/>
        <end position="223"/>
    </location>
</feature>
<feature type="compositionally biased region" description="Polar residues" evidence="4">
    <location>
        <begin position="109"/>
        <end position="124"/>
    </location>
</feature>
<dbReference type="Pfam" id="PF00069">
    <property type="entry name" value="Pkinase"/>
    <property type="match status" value="1"/>
</dbReference>
<dbReference type="Gene3D" id="1.10.510.10">
    <property type="entry name" value="Transferase(Phosphotransferase) domain 1"/>
    <property type="match status" value="1"/>
</dbReference>
<dbReference type="PROSITE" id="PS50011">
    <property type="entry name" value="PROTEIN_KINASE_DOM"/>
    <property type="match status" value="1"/>
</dbReference>
<feature type="region of interest" description="Disordered" evidence="4">
    <location>
        <begin position="204"/>
        <end position="275"/>
    </location>
</feature>
<dbReference type="Proteomes" id="UP000310158">
    <property type="component" value="Unassembled WGS sequence"/>
</dbReference>
<feature type="region of interest" description="Disordered" evidence="4">
    <location>
        <begin position="1"/>
        <end position="66"/>
    </location>
</feature>
<dbReference type="PROSITE" id="PS00108">
    <property type="entry name" value="PROTEIN_KINASE_ST"/>
    <property type="match status" value="1"/>
</dbReference>
<evidence type="ECO:0000256" key="1">
    <source>
        <dbReference type="ARBA" id="ARBA00022741"/>
    </source>
</evidence>
<dbReference type="OrthoDB" id="289250at2759"/>
<comment type="caution">
    <text evidence="6">The sequence shown here is derived from an EMBL/GenBank/DDBJ whole genome shotgun (WGS) entry which is preliminary data.</text>
</comment>
<evidence type="ECO:0000313" key="6">
    <source>
        <dbReference type="EMBL" id="THH20053.1"/>
    </source>
</evidence>
<dbReference type="InterPro" id="IPR017441">
    <property type="entry name" value="Protein_kinase_ATP_BS"/>
</dbReference>
<feature type="compositionally biased region" description="Polar residues" evidence="4">
    <location>
        <begin position="264"/>
        <end position="275"/>
    </location>
</feature>
<feature type="region of interest" description="Disordered" evidence="4">
    <location>
        <begin position="333"/>
        <end position="370"/>
    </location>
</feature>
<feature type="compositionally biased region" description="Low complexity" evidence="4">
    <location>
        <begin position="43"/>
        <end position="52"/>
    </location>
</feature>
<dbReference type="GO" id="GO:0004674">
    <property type="term" value="F:protein serine/threonine kinase activity"/>
    <property type="evidence" value="ECO:0007669"/>
    <property type="project" value="TreeGrafter"/>
</dbReference>
<evidence type="ECO:0000259" key="5">
    <source>
        <dbReference type="PROSITE" id="PS50011"/>
    </source>
</evidence>
<dbReference type="AlphaFoldDB" id="A0A4V6S1K4"/>
<feature type="domain" description="Protein kinase" evidence="5">
    <location>
        <begin position="460"/>
        <end position="811"/>
    </location>
</feature>
<feature type="region of interest" description="Disordered" evidence="4">
    <location>
        <begin position="95"/>
        <end position="124"/>
    </location>
</feature>
<proteinExistence type="predicted"/>
<evidence type="ECO:0000256" key="4">
    <source>
        <dbReference type="SAM" id="MobiDB-lite"/>
    </source>
</evidence>
<keyword evidence="7" id="KW-1185">Reference proteome</keyword>
<feature type="compositionally biased region" description="Low complexity" evidence="4">
    <location>
        <begin position="95"/>
        <end position="108"/>
    </location>
</feature>
<accession>A0A4V6S1K4</accession>
<name>A0A4V6S1K4_9AGAM</name>
<evidence type="ECO:0000313" key="7">
    <source>
        <dbReference type="Proteomes" id="UP000310158"/>
    </source>
</evidence>
<feature type="region of interest" description="Disordered" evidence="4">
    <location>
        <begin position="749"/>
        <end position="770"/>
    </location>
</feature>
<sequence length="814" mass="88200">MLLSPPSPPPPPSSPHFEFVSSSSATPPPPSSRLNLSVITNPSSSSSYSSFSDLNCHGCSPSTESSKTAAFFTTPVSAPLPSTSSSKTAAFFSRPFSSPPSAKHSQSSMPVSSNGSSAQKDASANSKTDDFFSANYSASTSTLSNAGSERADPMTRIESDLFTAAVSPCATNGPCTTSPLMSPDTRRNFFSHLLTRGLSLRQVYSPAPSTPSLSRGNSTSSQHSRTEDFFFTPSSKPTPPPSLRSASSTLSFPSHSSPSQIQSDQDAYSSSTQKSRLPLARLFPSRYSSIAPHKDDVTSSPGRGFVEVEEHHPHAHGMVPLSPLRMATHSLEPDAEHSQYPSGSTSNVTLSEAGTASSPRSLEAGIPDTRSHSRLAPLARLFPSRYSSIASHGGDSLPSISPAPSLRQGFVDFSKSSHSVAGEHDVDSMSVPREEHIVTVSSFKAGSIIRAEDGEKSPTYELVKPIGQGAFSFVWMARDATNGVLVAIKMIARAKSTGRHGDRTRASFVRETEVLQCLAHPAHPSLPILHAAFSLPSHHVLVLEHIAGGELFDVVNSDAQHARLTEGILQRIWIELVGAVEWMHNRNIVHRDIKLENILLTTNPLLTDTPSLPERPAPLIKLTDFGLARAIDPSDPWLTTRCGSESYAAPELLVADHDELEEEVHLSREPTITHRHRNKPDAVSSGKVAQRREGTYDGRETDAWALGVVLFALVTRRLPFDPVEGGDKAARKAWLMRIARGDYVWPENHELARPSPTRAEKGHEDEDAAEQEVCGSALGMLPSVRRIVARLLVRDSRKRARVSELWDDEWMRVE</sequence>